<dbReference type="EMBL" id="HBUF01306092">
    <property type="protein sequence ID" value="CAG6692185.1"/>
    <property type="molecule type" value="Transcribed_RNA"/>
</dbReference>
<dbReference type="EMBL" id="HBUF01375865">
    <property type="protein sequence ID" value="CAG6728247.1"/>
    <property type="molecule type" value="Transcribed_RNA"/>
</dbReference>
<proteinExistence type="predicted"/>
<dbReference type="EMBL" id="HBUF01006085">
    <property type="protein sequence ID" value="CAG6606992.1"/>
    <property type="molecule type" value="Transcribed_RNA"/>
</dbReference>
<dbReference type="EMBL" id="HBUF01306091">
    <property type="protein sequence ID" value="CAG6692179.1"/>
    <property type="molecule type" value="Transcribed_RNA"/>
</dbReference>
<dbReference type="EMBL" id="HBUF01547329">
    <property type="protein sequence ID" value="CAG6757530.1"/>
    <property type="molecule type" value="Transcribed_RNA"/>
</dbReference>
<dbReference type="EMBL" id="HBUF01006086">
    <property type="protein sequence ID" value="CAG6606996.1"/>
    <property type="molecule type" value="Transcribed_RNA"/>
</dbReference>
<dbReference type="AlphaFoldDB" id="A0A8D8LJF3"/>
<name>A0A8D8LJF3_9HEMI</name>
<organism evidence="1">
    <name type="scientific">Cacopsylla melanoneura</name>
    <dbReference type="NCBI Taxonomy" id="428564"/>
    <lineage>
        <taxon>Eukaryota</taxon>
        <taxon>Metazoa</taxon>
        <taxon>Ecdysozoa</taxon>
        <taxon>Arthropoda</taxon>
        <taxon>Hexapoda</taxon>
        <taxon>Insecta</taxon>
        <taxon>Pterygota</taxon>
        <taxon>Neoptera</taxon>
        <taxon>Paraneoptera</taxon>
        <taxon>Hemiptera</taxon>
        <taxon>Sternorrhyncha</taxon>
        <taxon>Psylloidea</taxon>
        <taxon>Psyllidae</taxon>
        <taxon>Psyllinae</taxon>
        <taxon>Cacopsylla</taxon>
    </lineage>
</organism>
<dbReference type="EMBL" id="HBUF01306093">
    <property type="protein sequence ID" value="CAG6692191.1"/>
    <property type="molecule type" value="Transcribed_RNA"/>
</dbReference>
<accession>A0A8D8LJF3</accession>
<sequence length="108" mass="12340">MRIDSILITLNHSWDKARLWEVAVEVRTQPGVDCWLMLEQALEVLAIVLEVMAEITMVILEIMPGARETMIGTLDMTMEMVLETRNPVLEIEVCIRVANLQQVNSMDQ</sequence>
<dbReference type="EMBL" id="HBUF01547328">
    <property type="protein sequence ID" value="CAG6757526.1"/>
    <property type="molecule type" value="Transcribed_RNA"/>
</dbReference>
<dbReference type="EMBL" id="HBUF01306090">
    <property type="protein sequence ID" value="CAG6692173.1"/>
    <property type="molecule type" value="Transcribed_RNA"/>
</dbReference>
<protein>
    <submittedName>
        <fullName evidence="1">Uncharacterized protein</fullName>
    </submittedName>
</protein>
<dbReference type="EMBL" id="HBUF01375866">
    <property type="protein sequence ID" value="CAG6728251.1"/>
    <property type="molecule type" value="Transcribed_RNA"/>
</dbReference>
<reference evidence="1" key="1">
    <citation type="submission" date="2021-05" db="EMBL/GenBank/DDBJ databases">
        <authorList>
            <person name="Alioto T."/>
            <person name="Alioto T."/>
            <person name="Gomez Garrido J."/>
        </authorList>
    </citation>
    <scope>NUCLEOTIDE SEQUENCE</scope>
</reference>
<dbReference type="EMBL" id="HBUF01006083">
    <property type="protein sequence ID" value="CAG6606984.1"/>
    <property type="molecule type" value="Transcribed_RNA"/>
</dbReference>
<evidence type="ECO:0000313" key="1">
    <source>
        <dbReference type="EMBL" id="CAG6606992.1"/>
    </source>
</evidence>
<dbReference type="EMBL" id="HBUF01006084">
    <property type="protein sequence ID" value="CAG6606988.1"/>
    <property type="molecule type" value="Transcribed_RNA"/>
</dbReference>
<dbReference type="EMBL" id="HBUF01306089">
    <property type="protein sequence ID" value="CAG6692167.1"/>
    <property type="molecule type" value="Transcribed_RNA"/>
</dbReference>